<comment type="caution">
    <text evidence="2">The sequence shown here is derived from an EMBL/GenBank/DDBJ whole genome shotgun (WGS) entry which is preliminary data.</text>
</comment>
<dbReference type="EMBL" id="MZGS01000021">
    <property type="protein sequence ID" value="PWB87294.1"/>
    <property type="molecule type" value="Genomic_DNA"/>
</dbReference>
<reference evidence="2 3" key="1">
    <citation type="submission" date="2017-03" db="EMBL/GenBank/DDBJ databases">
        <title>Genome sequence of Methanobrevibacter thaueri.</title>
        <authorList>
            <person name="Poehlein A."/>
            <person name="Seedorf H."/>
            <person name="Daniel R."/>
        </authorList>
    </citation>
    <scope>NUCLEOTIDE SEQUENCE [LARGE SCALE GENOMIC DNA]</scope>
    <source>
        <strain evidence="2 3">DSM 11995</strain>
    </source>
</reference>
<dbReference type="GO" id="GO:0004527">
    <property type="term" value="F:exonuclease activity"/>
    <property type="evidence" value="ECO:0007669"/>
    <property type="project" value="UniProtKB-KW"/>
</dbReference>
<sequence length="232" mass="27156">MKIVTWNANGKFSEKFPAILEENADIYVIQECENPEIVNSKKYSEFASNYYWVGENQYYGLGIFAKDNIKLKLIELDDKGLRYFIPVTVNDAFNLLGIWTNPNMEGSKVLHYPKEITKYYDEHKDSGFFNEDMIICGDFNCDVRLADKRHGKNVLEMAERLSEKGLVDTYHYLNCELQGEESIATFYWYRKLDKPFHLDHVFSSPDKVKDLQIGDADKWLELSDHMPLTFEI</sequence>
<name>A0A315XN47_9EURY</name>
<keyword evidence="3" id="KW-1185">Reference proteome</keyword>
<evidence type="ECO:0000259" key="1">
    <source>
        <dbReference type="Pfam" id="PF03372"/>
    </source>
</evidence>
<proteinExistence type="predicted"/>
<dbReference type="InterPro" id="IPR005135">
    <property type="entry name" value="Endo/exonuclease/phosphatase"/>
</dbReference>
<evidence type="ECO:0000313" key="2">
    <source>
        <dbReference type="EMBL" id="PWB87294.1"/>
    </source>
</evidence>
<protein>
    <submittedName>
        <fullName evidence="2">Endonuclease/exonuclease/phosphatase family protein</fullName>
    </submittedName>
</protein>
<dbReference type="OrthoDB" id="262043at2157"/>
<keyword evidence="2" id="KW-0269">Exonuclease</keyword>
<dbReference type="InterPro" id="IPR036691">
    <property type="entry name" value="Endo/exonu/phosph_ase_sf"/>
</dbReference>
<accession>A0A315XN47</accession>
<organism evidence="2 3">
    <name type="scientific">Methanobrevibacter thaueri</name>
    <dbReference type="NCBI Taxonomy" id="190975"/>
    <lineage>
        <taxon>Archaea</taxon>
        <taxon>Methanobacteriati</taxon>
        <taxon>Methanobacteriota</taxon>
        <taxon>Methanomada group</taxon>
        <taxon>Methanobacteria</taxon>
        <taxon>Methanobacteriales</taxon>
        <taxon>Methanobacteriaceae</taxon>
        <taxon>Methanobrevibacter</taxon>
    </lineage>
</organism>
<evidence type="ECO:0000313" key="3">
    <source>
        <dbReference type="Proteomes" id="UP000251717"/>
    </source>
</evidence>
<keyword evidence="2" id="KW-0378">Hydrolase</keyword>
<keyword evidence="2" id="KW-0255">Endonuclease</keyword>
<dbReference type="Pfam" id="PF03372">
    <property type="entry name" value="Exo_endo_phos"/>
    <property type="match status" value="1"/>
</dbReference>
<feature type="domain" description="Endonuclease/exonuclease/phosphatase" evidence="1">
    <location>
        <begin position="4"/>
        <end position="225"/>
    </location>
</feature>
<dbReference type="RefSeq" id="WP_116592046.1">
    <property type="nucleotide sequence ID" value="NZ_MZGS01000021.1"/>
</dbReference>
<dbReference type="AlphaFoldDB" id="A0A315XN47"/>
<dbReference type="Gene3D" id="3.60.10.10">
    <property type="entry name" value="Endonuclease/exonuclease/phosphatase"/>
    <property type="match status" value="1"/>
</dbReference>
<dbReference type="SUPFAM" id="SSF56219">
    <property type="entry name" value="DNase I-like"/>
    <property type="match status" value="1"/>
</dbReference>
<dbReference type="Proteomes" id="UP000251717">
    <property type="component" value="Unassembled WGS sequence"/>
</dbReference>
<gene>
    <name evidence="2" type="ORF">MBBTH_10910</name>
</gene>
<dbReference type="GO" id="GO:0004519">
    <property type="term" value="F:endonuclease activity"/>
    <property type="evidence" value="ECO:0007669"/>
    <property type="project" value="UniProtKB-KW"/>
</dbReference>
<keyword evidence="2" id="KW-0540">Nuclease</keyword>